<dbReference type="EMBL" id="MG011690">
    <property type="protein sequence ID" value="AVK75919.1"/>
    <property type="molecule type" value="Genomic_DNA"/>
</dbReference>
<feature type="region of interest" description="Disordered" evidence="1">
    <location>
        <begin position="156"/>
        <end position="203"/>
    </location>
</feature>
<evidence type="ECO:0000256" key="2">
    <source>
        <dbReference type="SAM" id="Phobius"/>
    </source>
</evidence>
<dbReference type="Proteomes" id="UP000249287">
    <property type="component" value="Segment"/>
</dbReference>
<sequence length="399" mass="43694">MSLFFWIRGPEGQREEGTEPSTNRAPFGGTRKKKGAGHKRSAIAVRVVGWSRPVRLGAGRRQCKKKEEIIRPTRKTSRSARCRRLTRRHTPAALSARPCWAPHWHIALCHSRRIEPTPSRMATCRMATMRGSVDNHARDINDGHSDDDIEMTRQDAGATWNRSLDDNDDVDGNQEEARTYSAHAAPRRSSESGSSRGGVLKDDDEIDPMADVIRCAVRERMCVPRLRRRWALVWAVLGALAVAAIALGPWFGERLGPQWALANGARERVCTVLNHTILETRFQQDGGMAQVPGIGVRLASVDGRGAGKVAMARPRLLYGQSWMSALLVPAYWNLYPVGTTSTCHEHQTSGTVAMRDGIDGLGAETVLCVSMAAGAAVGAFACLYRVLGPRALAAPYGTI</sequence>
<feature type="compositionally biased region" description="Basic residues" evidence="1">
    <location>
        <begin position="30"/>
        <end position="39"/>
    </location>
</feature>
<dbReference type="GeneID" id="36842166"/>
<organism evidence="3">
    <name type="scientific">Pandoravirus neocaledonia</name>
    <dbReference type="NCBI Taxonomy" id="2107708"/>
    <lineage>
        <taxon>Viruses</taxon>
        <taxon>Pandoravirus</taxon>
    </lineage>
</organism>
<keyword evidence="2" id="KW-1133">Transmembrane helix</keyword>
<gene>
    <name evidence="3" type="ORF">pneo_cds_312</name>
</gene>
<name>A0A2U7UBT4_9VIRU</name>
<feature type="region of interest" description="Disordered" evidence="1">
    <location>
        <begin position="9"/>
        <end position="39"/>
    </location>
</feature>
<keyword evidence="2" id="KW-0812">Transmembrane</keyword>
<dbReference type="KEGG" id="vg:36842166"/>
<proteinExistence type="predicted"/>
<evidence type="ECO:0000313" key="3">
    <source>
        <dbReference type="EMBL" id="AVK75919.1"/>
    </source>
</evidence>
<keyword evidence="2" id="KW-0472">Membrane</keyword>
<protein>
    <submittedName>
        <fullName evidence="3">Uncharacterized protein</fullName>
    </submittedName>
</protein>
<evidence type="ECO:0000256" key="1">
    <source>
        <dbReference type="SAM" id="MobiDB-lite"/>
    </source>
</evidence>
<feature type="transmembrane region" description="Helical" evidence="2">
    <location>
        <begin position="230"/>
        <end position="251"/>
    </location>
</feature>
<dbReference type="RefSeq" id="YP_009481922.1">
    <property type="nucleotide sequence ID" value="NC_037666.1"/>
</dbReference>
<accession>A0A2U7UBT4</accession>
<reference evidence="3" key="1">
    <citation type="journal article" date="2018" name="Nat. Commun.">
        <title>Diversity and evolution of the emerging Pandoraviridae family.</title>
        <authorList>
            <person name="Legendre M."/>
            <person name="Fabre E."/>
            <person name="Poirot O."/>
            <person name="Jeudy S."/>
            <person name="Lartigue A."/>
            <person name="Alempic J.M."/>
            <person name="Beucher L."/>
            <person name="Philippe N."/>
            <person name="Bertaux L."/>
            <person name="Christo-Foroux E."/>
            <person name="Labadie K."/>
            <person name="Coute Y."/>
            <person name="Abergel C."/>
            <person name="Claverie J.M."/>
        </authorList>
    </citation>
    <scope>NUCLEOTIDE SEQUENCE [LARGE SCALE GENOMIC DNA]</scope>
    <source>
        <strain evidence="3">Neocaledonia</strain>
    </source>
</reference>